<accession>A0A380N1Y6</accession>
<keyword evidence="2" id="KW-1185">Reference proteome</keyword>
<dbReference type="Proteomes" id="UP000254575">
    <property type="component" value="Unassembled WGS sequence"/>
</dbReference>
<protein>
    <submittedName>
        <fullName evidence="1">Putative adenylate-forming enzyme</fullName>
    </submittedName>
</protein>
<gene>
    <name evidence="1" type="ORF">NCTC10717_01615</name>
</gene>
<evidence type="ECO:0000313" key="1">
    <source>
        <dbReference type="EMBL" id="SUO97777.1"/>
    </source>
</evidence>
<name>A0A380N1Y6_9GAMM</name>
<dbReference type="EMBL" id="UHIA01000004">
    <property type="protein sequence ID" value="SUO97777.1"/>
    <property type="molecule type" value="Genomic_DNA"/>
</dbReference>
<evidence type="ECO:0000313" key="2">
    <source>
        <dbReference type="Proteomes" id="UP000254575"/>
    </source>
</evidence>
<sequence length="251" mass="29208">MMDTRGIAQDFSTLCTVPALDYHRLFAEGMRIHARGGDWHKEAEYFTFMQSVRHSGWKLQVYDKKEQIKKMAHFIAVLSRNAGTAQVRIAHFFYFSHIMHRLPPLSETDYRLYDLFRSYKSHVEQIEQQQPDILIAPHGTLLQLAYDKLADKLKIQPKQVYSRRSEKVVQGGEPQTVQERTARRANAVILFNSLTILRKRYAQYARPPDFAQSLRRSADAVFHGGRLLAAPCEKGQLHLQENQYFFEIIVP</sequence>
<dbReference type="AlphaFoldDB" id="A0A380N1Y6"/>
<organism evidence="1 2">
    <name type="scientific">Suttonella indologenes</name>
    <dbReference type="NCBI Taxonomy" id="13276"/>
    <lineage>
        <taxon>Bacteria</taxon>
        <taxon>Pseudomonadati</taxon>
        <taxon>Pseudomonadota</taxon>
        <taxon>Gammaproteobacteria</taxon>
        <taxon>Cardiobacteriales</taxon>
        <taxon>Cardiobacteriaceae</taxon>
        <taxon>Suttonella</taxon>
    </lineage>
</organism>
<proteinExistence type="predicted"/>
<reference evidence="1 2" key="1">
    <citation type="submission" date="2018-06" db="EMBL/GenBank/DDBJ databases">
        <authorList>
            <consortium name="Pathogen Informatics"/>
            <person name="Doyle S."/>
        </authorList>
    </citation>
    <scope>NUCLEOTIDE SEQUENCE [LARGE SCALE GENOMIC DNA]</scope>
    <source>
        <strain evidence="1 2">NCTC10717</strain>
    </source>
</reference>